<evidence type="ECO:0000313" key="1">
    <source>
        <dbReference type="EMBL" id="KAF8422595.1"/>
    </source>
</evidence>
<dbReference type="EMBL" id="WHUW01000124">
    <property type="protein sequence ID" value="KAF8422595.1"/>
    <property type="molecule type" value="Genomic_DNA"/>
</dbReference>
<dbReference type="SUPFAM" id="SSF51197">
    <property type="entry name" value="Clavaminate synthase-like"/>
    <property type="match status" value="1"/>
</dbReference>
<reference evidence="1" key="1">
    <citation type="submission" date="2019-10" db="EMBL/GenBank/DDBJ databases">
        <authorList>
            <consortium name="DOE Joint Genome Institute"/>
            <person name="Kuo A."/>
            <person name="Miyauchi S."/>
            <person name="Kiss E."/>
            <person name="Drula E."/>
            <person name="Kohler A."/>
            <person name="Sanchez-Garcia M."/>
            <person name="Andreopoulos B."/>
            <person name="Barry K.W."/>
            <person name="Bonito G."/>
            <person name="Buee M."/>
            <person name="Carver A."/>
            <person name="Chen C."/>
            <person name="Cichocki N."/>
            <person name="Clum A."/>
            <person name="Culley D."/>
            <person name="Crous P.W."/>
            <person name="Fauchery L."/>
            <person name="Girlanda M."/>
            <person name="Hayes R."/>
            <person name="Keri Z."/>
            <person name="LaButti K."/>
            <person name="Lipzen A."/>
            <person name="Lombard V."/>
            <person name="Magnuson J."/>
            <person name="Maillard F."/>
            <person name="Morin E."/>
            <person name="Murat C."/>
            <person name="Nolan M."/>
            <person name="Ohm R."/>
            <person name="Pangilinan J."/>
            <person name="Pereira M."/>
            <person name="Perotto S."/>
            <person name="Peter M."/>
            <person name="Riley R."/>
            <person name="Sitrit Y."/>
            <person name="Stielow B."/>
            <person name="Szollosi G."/>
            <person name="Zifcakova L."/>
            <person name="Stursova M."/>
            <person name="Spatafora J.W."/>
            <person name="Tedersoo L."/>
            <person name="Vaario L.-M."/>
            <person name="Yamada A."/>
            <person name="Yan M."/>
            <person name="Wang P."/>
            <person name="Xu J."/>
            <person name="Bruns T."/>
            <person name="Baldrian P."/>
            <person name="Vilgalys R."/>
            <person name="Henrissat B."/>
            <person name="Grigoriev I.V."/>
            <person name="Hibbett D."/>
            <person name="Nagy L.G."/>
            <person name="Martin F.M."/>
        </authorList>
    </citation>
    <scope>NUCLEOTIDE SEQUENCE</scope>
    <source>
        <strain evidence="1">BED1</strain>
    </source>
</reference>
<dbReference type="Gene3D" id="2.60.120.650">
    <property type="entry name" value="Cupin"/>
    <property type="match status" value="1"/>
</dbReference>
<keyword evidence="2" id="KW-1185">Reference proteome</keyword>
<comment type="caution">
    <text evidence="1">The sequence shown here is derived from an EMBL/GenBank/DDBJ whole genome shotgun (WGS) entry which is preliminary data.</text>
</comment>
<protein>
    <recommendedName>
        <fullName evidence="3">JmjC domain-containing protein</fullName>
    </recommendedName>
</protein>
<organism evidence="1 2">
    <name type="scientific">Boletus edulis BED1</name>
    <dbReference type="NCBI Taxonomy" id="1328754"/>
    <lineage>
        <taxon>Eukaryota</taxon>
        <taxon>Fungi</taxon>
        <taxon>Dikarya</taxon>
        <taxon>Basidiomycota</taxon>
        <taxon>Agaricomycotina</taxon>
        <taxon>Agaricomycetes</taxon>
        <taxon>Agaricomycetidae</taxon>
        <taxon>Boletales</taxon>
        <taxon>Boletineae</taxon>
        <taxon>Boletaceae</taxon>
        <taxon>Boletoideae</taxon>
        <taxon>Boletus</taxon>
    </lineage>
</organism>
<sequence length="298" mass="33029">MDIDNPGVLRAALDFPLPQCGPPSPFEKLDDGLRIGWAQTQTAAGVNNTMIPGDVWTVGSWGLAHHAGILTYPKHDADGAGSFLFPLSGIKNWTIVALKDGYMPRNKLPQFLANLSNPDMLLSEFQDNVDAQTIHLRPGDLLIMPPGQIHTVYTPVASFCRGGHFFNYDTMHLTELSRFVDTTKGSCVTNQAHAGTLETLCRLVIALPILPSTRKLYKRALISLCGMVAHHTKYTAEGQPKQESQTIALAEEIANAVLAHFGLDSYELYYEFISNHCEDMLNRGDEVQMYDVLRHYTQ</sequence>
<reference evidence="1" key="2">
    <citation type="journal article" date="2020" name="Nat. Commun.">
        <title>Large-scale genome sequencing of mycorrhizal fungi provides insights into the early evolution of symbiotic traits.</title>
        <authorList>
            <person name="Miyauchi S."/>
            <person name="Kiss E."/>
            <person name="Kuo A."/>
            <person name="Drula E."/>
            <person name="Kohler A."/>
            <person name="Sanchez-Garcia M."/>
            <person name="Morin E."/>
            <person name="Andreopoulos B."/>
            <person name="Barry K.W."/>
            <person name="Bonito G."/>
            <person name="Buee M."/>
            <person name="Carver A."/>
            <person name="Chen C."/>
            <person name="Cichocki N."/>
            <person name="Clum A."/>
            <person name="Culley D."/>
            <person name="Crous P.W."/>
            <person name="Fauchery L."/>
            <person name="Girlanda M."/>
            <person name="Hayes R.D."/>
            <person name="Keri Z."/>
            <person name="LaButti K."/>
            <person name="Lipzen A."/>
            <person name="Lombard V."/>
            <person name="Magnuson J."/>
            <person name="Maillard F."/>
            <person name="Murat C."/>
            <person name="Nolan M."/>
            <person name="Ohm R.A."/>
            <person name="Pangilinan J."/>
            <person name="Pereira M.F."/>
            <person name="Perotto S."/>
            <person name="Peter M."/>
            <person name="Pfister S."/>
            <person name="Riley R."/>
            <person name="Sitrit Y."/>
            <person name="Stielow J.B."/>
            <person name="Szollosi G."/>
            <person name="Zifcakova L."/>
            <person name="Stursova M."/>
            <person name="Spatafora J.W."/>
            <person name="Tedersoo L."/>
            <person name="Vaario L.M."/>
            <person name="Yamada A."/>
            <person name="Yan M."/>
            <person name="Wang P."/>
            <person name="Xu J."/>
            <person name="Bruns T."/>
            <person name="Baldrian P."/>
            <person name="Vilgalys R."/>
            <person name="Dunand C."/>
            <person name="Henrissat B."/>
            <person name="Grigoriev I.V."/>
            <person name="Hibbett D."/>
            <person name="Nagy L.G."/>
            <person name="Martin F.M."/>
        </authorList>
    </citation>
    <scope>NUCLEOTIDE SEQUENCE</scope>
    <source>
        <strain evidence="1">BED1</strain>
    </source>
</reference>
<name>A0AAD4G7W5_BOLED</name>
<evidence type="ECO:0000313" key="2">
    <source>
        <dbReference type="Proteomes" id="UP001194468"/>
    </source>
</evidence>
<accession>A0AAD4G7W5</accession>
<dbReference type="AlphaFoldDB" id="A0AAD4G7W5"/>
<dbReference type="Proteomes" id="UP001194468">
    <property type="component" value="Unassembled WGS sequence"/>
</dbReference>
<evidence type="ECO:0008006" key="3">
    <source>
        <dbReference type="Google" id="ProtNLM"/>
    </source>
</evidence>
<gene>
    <name evidence="1" type="ORF">L210DRAFT_3571232</name>
</gene>
<proteinExistence type="predicted"/>